<keyword evidence="1" id="KW-1133">Transmembrane helix</keyword>
<keyword evidence="1" id="KW-0812">Transmembrane</keyword>
<protein>
    <submittedName>
        <fullName evidence="2">Uncharacterized protein</fullName>
    </submittedName>
</protein>
<evidence type="ECO:0000313" key="2">
    <source>
        <dbReference type="EMBL" id="MCK0536393.1"/>
    </source>
</evidence>
<feature type="transmembrane region" description="Helical" evidence="1">
    <location>
        <begin position="249"/>
        <end position="267"/>
    </location>
</feature>
<sequence>MRIINRIADYFALIPASWNWPEVEVQHFPARKGGGTSCDLSINIITTTDPNGRNILKLLDTADRIAGQSRIDYHVTIMEDLKFWPVQEKPDLYRKHLNIHLIRYKGILTQQKALVLGSLLSPKHEAEVVIDPDMHRSLRHIEPAMSRLEKGNRIIHFSRPDRKEGGILRQVASYVYTKLFCFFGRLTIKDANTPMVMYQGKQLSEATARPAGRINPRIYAYITNRSAIHSIQLPETGEPHKSHYKVVPLVRIFIGQIMSAFIIRLFILTNLDK</sequence>
<organism evidence="2 3">
    <name type="scientific">Alcanivorax quisquiliarum</name>
    <dbReference type="NCBI Taxonomy" id="2933565"/>
    <lineage>
        <taxon>Bacteria</taxon>
        <taxon>Pseudomonadati</taxon>
        <taxon>Pseudomonadota</taxon>
        <taxon>Gammaproteobacteria</taxon>
        <taxon>Oceanospirillales</taxon>
        <taxon>Alcanivoracaceae</taxon>
        <taxon>Alcanivorax</taxon>
    </lineage>
</organism>
<keyword evidence="1" id="KW-0472">Membrane</keyword>
<gene>
    <name evidence="2" type="ORF">MU846_01570</name>
</gene>
<name>A0ABT0E3J9_9GAMM</name>
<keyword evidence="3" id="KW-1185">Reference proteome</keyword>
<comment type="caution">
    <text evidence="2">The sequence shown here is derived from an EMBL/GenBank/DDBJ whole genome shotgun (WGS) entry which is preliminary data.</text>
</comment>
<accession>A0ABT0E3J9</accession>
<reference evidence="2" key="1">
    <citation type="submission" date="2022-04" db="EMBL/GenBank/DDBJ databases">
        <title>Alcanivorax sp. CY1518 draft genome sequence.</title>
        <authorList>
            <person name="Zhao G."/>
            <person name="An M."/>
        </authorList>
    </citation>
    <scope>NUCLEOTIDE SEQUENCE</scope>
    <source>
        <strain evidence="2">CY1518</strain>
    </source>
</reference>
<evidence type="ECO:0000313" key="3">
    <source>
        <dbReference type="Proteomes" id="UP001165524"/>
    </source>
</evidence>
<dbReference type="RefSeq" id="WP_246947572.1">
    <property type="nucleotide sequence ID" value="NZ_JALKII010000001.1"/>
</dbReference>
<proteinExistence type="predicted"/>
<evidence type="ECO:0000256" key="1">
    <source>
        <dbReference type="SAM" id="Phobius"/>
    </source>
</evidence>
<dbReference type="Proteomes" id="UP001165524">
    <property type="component" value="Unassembled WGS sequence"/>
</dbReference>
<dbReference type="EMBL" id="JALKII010000001">
    <property type="protein sequence ID" value="MCK0536393.1"/>
    <property type="molecule type" value="Genomic_DNA"/>
</dbReference>